<dbReference type="Pfam" id="PF00990">
    <property type="entry name" value="GGDEF"/>
    <property type="match status" value="1"/>
</dbReference>
<feature type="transmembrane region" description="Helical" evidence="3">
    <location>
        <begin position="123"/>
        <end position="140"/>
    </location>
</feature>
<dbReference type="GO" id="GO:0052621">
    <property type="term" value="F:diguanylate cyclase activity"/>
    <property type="evidence" value="ECO:0007669"/>
    <property type="project" value="UniProtKB-EC"/>
</dbReference>
<accession>A0A248UG27</accession>
<dbReference type="Proteomes" id="UP000215256">
    <property type="component" value="Chromosome 1"/>
</dbReference>
<evidence type="ECO:0000256" key="1">
    <source>
        <dbReference type="ARBA" id="ARBA00012528"/>
    </source>
</evidence>
<feature type="transmembrane region" description="Helical" evidence="3">
    <location>
        <begin position="95"/>
        <end position="111"/>
    </location>
</feature>
<dbReference type="AlphaFoldDB" id="A0A248UG27"/>
<feature type="transmembrane region" description="Helical" evidence="3">
    <location>
        <begin position="185"/>
        <end position="208"/>
    </location>
</feature>
<dbReference type="GO" id="GO:0005886">
    <property type="term" value="C:plasma membrane"/>
    <property type="evidence" value="ECO:0007669"/>
    <property type="project" value="TreeGrafter"/>
</dbReference>
<feature type="domain" description="GGDEF" evidence="4">
    <location>
        <begin position="251"/>
        <end position="381"/>
    </location>
</feature>
<dbReference type="InterPro" id="IPR043128">
    <property type="entry name" value="Rev_trsase/Diguanyl_cyclase"/>
</dbReference>
<gene>
    <name evidence="5" type="ORF">CES85_0463</name>
</gene>
<dbReference type="RefSeq" id="WP_095446135.1">
    <property type="nucleotide sequence ID" value="NZ_CP022604.1"/>
</dbReference>
<dbReference type="FunFam" id="3.30.70.270:FF:000001">
    <property type="entry name" value="Diguanylate cyclase domain protein"/>
    <property type="match status" value="1"/>
</dbReference>
<dbReference type="InterPro" id="IPR000160">
    <property type="entry name" value="GGDEF_dom"/>
</dbReference>
<comment type="catalytic activity">
    <reaction evidence="2">
        <text>2 GTP = 3',3'-c-di-GMP + 2 diphosphate</text>
        <dbReference type="Rhea" id="RHEA:24898"/>
        <dbReference type="ChEBI" id="CHEBI:33019"/>
        <dbReference type="ChEBI" id="CHEBI:37565"/>
        <dbReference type="ChEBI" id="CHEBI:58805"/>
        <dbReference type="EC" id="2.7.7.65"/>
    </reaction>
</comment>
<dbReference type="OrthoDB" id="9812260at2"/>
<dbReference type="NCBIfam" id="TIGR00254">
    <property type="entry name" value="GGDEF"/>
    <property type="match status" value="1"/>
</dbReference>
<keyword evidence="3" id="KW-0472">Membrane</keyword>
<name>A0A248UG27_9HYPH</name>
<keyword evidence="3" id="KW-1133">Transmembrane helix</keyword>
<dbReference type="PROSITE" id="PS50887">
    <property type="entry name" value="GGDEF"/>
    <property type="match status" value="1"/>
</dbReference>
<organism evidence="5 6">
    <name type="scientific">Ochrobactrum quorumnocens</name>
    <dbReference type="NCBI Taxonomy" id="271865"/>
    <lineage>
        <taxon>Bacteria</taxon>
        <taxon>Pseudomonadati</taxon>
        <taxon>Pseudomonadota</taxon>
        <taxon>Alphaproteobacteria</taxon>
        <taxon>Hyphomicrobiales</taxon>
        <taxon>Brucellaceae</taxon>
        <taxon>Brucella/Ochrobactrum group</taxon>
        <taxon>Ochrobactrum</taxon>
    </lineage>
</organism>
<dbReference type="EMBL" id="CP022604">
    <property type="protein sequence ID" value="ASV85646.1"/>
    <property type="molecule type" value="Genomic_DNA"/>
</dbReference>
<sequence>MTLVPYFLTVNLTVSCVFILTFAFVAIQERNYSAPRWFTLASISAALVAISGYWIPLAANPRVLVPVSFALLMATFLAIIIGLQSIYRQKIDWKLIGGFFVAAIVCNVLIYDLPRTSFLHRFLYQLPLCLVQLLMIRVIYRSGMLRLVDKLMIALAIFSCLHYLSKALLIASPGSDMRPEDEVNTLHVLVSLSIGVFVQVARGLLLLLSTVSHMVGEASEQSEVDELSQIYNRRGFDRHVSRVLVRKGARIRYSVIMSDLDFFKRVNDTYGHDGGDRVIAAFGKLLKSQLPRSAVAARMGGEEFVVFIPDSDMTVAEALAQSLRQALCELRFEGKSPDWGPTASFGVAEQVEDEGLYETMRRADAALYQAKKAGRNRVHIA</sequence>
<evidence type="ECO:0000313" key="5">
    <source>
        <dbReference type="EMBL" id="ASV85646.1"/>
    </source>
</evidence>
<feature type="transmembrane region" description="Helical" evidence="3">
    <location>
        <begin position="63"/>
        <end position="83"/>
    </location>
</feature>
<evidence type="ECO:0000313" key="6">
    <source>
        <dbReference type="Proteomes" id="UP000215256"/>
    </source>
</evidence>
<dbReference type="PANTHER" id="PTHR45138">
    <property type="entry name" value="REGULATORY COMPONENTS OF SENSORY TRANSDUCTION SYSTEM"/>
    <property type="match status" value="1"/>
</dbReference>
<evidence type="ECO:0000259" key="4">
    <source>
        <dbReference type="PROSITE" id="PS50887"/>
    </source>
</evidence>
<feature type="transmembrane region" description="Helical" evidence="3">
    <location>
        <begin position="6"/>
        <end position="25"/>
    </location>
</feature>
<dbReference type="SMART" id="SM00267">
    <property type="entry name" value="GGDEF"/>
    <property type="match status" value="1"/>
</dbReference>
<keyword evidence="3" id="KW-0812">Transmembrane</keyword>
<dbReference type="SUPFAM" id="SSF55073">
    <property type="entry name" value="Nucleotide cyclase"/>
    <property type="match status" value="1"/>
</dbReference>
<reference evidence="5 6" key="1">
    <citation type="submission" date="2017-07" db="EMBL/GenBank/DDBJ databases">
        <title>Phylogenetic study on the rhizospheric bacterium Ochrobactrum sp. A44.</title>
        <authorList>
            <person name="Krzyzanowska D.M."/>
            <person name="Ossowicki A."/>
            <person name="Rajewska M."/>
            <person name="Maciag T."/>
            <person name="Kaczynski Z."/>
            <person name="Czerwicka M."/>
            <person name="Jafra S."/>
        </authorList>
    </citation>
    <scope>NUCLEOTIDE SEQUENCE [LARGE SCALE GENOMIC DNA]</scope>
    <source>
        <strain evidence="5 6">A44</strain>
    </source>
</reference>
<dbReference type="InterPro" id="IPR050469">
    <property type="entry name" value="Diguanylate_Cyclase"/>
</dbReference>
<feature type="transmembrane region" description="Helical" evidence="3">
    <location>
        <begin position="37"/>
        <end position="57"/>
    </location>
</feature>
<feature type="transmembrane region" description="Helical" evidence="3">
    <location>
        <begin position="147"/>
        <end position="165"/>
    </location>
</feature>
<protein>
    <recommendedName>
        <fullName evidence="1">diguanylate cyclase</fullName>
        <ecNumber evidence="1">2.7.7.65</ecNumber>
    </recommendedName>
</protein>
<dbReference type="PANTHER" id="PTHR45138:SF9">
    <property type="entry name" value="DIGUANYLATE CYCLASE DGCM-RELATED"/>
    <property type="match status" value="1"/>
</dbReference>
<dbReference type="KEGG" id="och:CES85_0463"/>
<dbReference type="GO" id="GO:1902201">
    <property type="term" value="P:negative regulation of bacterial-type flagellum-dependent cell motility"/>
    <property type="evidence" value="ECO:0007669"/>
    <property type="project" value="TreeGrafter"/>
</dbReference>
<dbReference type="Gene3D" id="3.30.70.270">
    <property type="match status" value="1"/>
</dbReference>
<evidence type="ECO:0000256" key="2">
    <source>
        <dbReference type="ARBA" id="ARBA00034247"/>
    </source>
</evidence>
<dbReference type="InterPro" id="IPR029787">
    <property type="entry name" value="Nucleotide_cyclase"/>
</dbReference>
<evidence type="ECO:0000256" key="3">
    <source>
        <dbReference type="SAM" id="Phobius"/>
    </source>
</evidence>
<proteinExistence type="predicted"/>
<dbReference type="GO" id="GO:0043709">
    <property type="term" value="P:cell adhesion involved in single-species biofilm formation"/>
    <property type="evidence" value="ECO:0007669"/>
    <property type="project" value="TreeGrafter"/>
</dbReference>
<dbReference type="EC" id="2.7.7.65" evidence="1"/>
<dbReference type="CDD" id="cd01949">
    <property type="entry name" value="GGDEF"/>
    <property type="match status" value="1"/>
</dbReference>